<feature type="region of interest" description="Disordered" evidence="2">
    <location>
        <begin position="654"/>
        <end position="770"/>
    </location>
</feature>
<feature type="compositionally biased region" description="Basic and acidic residues" evidence="2">
    <location>
        <begin position="693"/>
        <end position="702"/>
    </location>
</feature>
<keyword evidence="5" id="KW-1185">Reference proteome</keyword>
<feature type="compositionally biased region" description="Basic and acidic residues" evidence="2">
    <location>
        <begin position="758"/>
        <end position="770"/>
    </location>
</feature>
<gene>
    <name evidence="4" type="ORF">PYK22_02775</name>
</gene>
<keyword evidence="3" id="KW-0732">Signal</keyword>
<evidence type="ECO:0000256" key="3">
    <source>
        <dbReference type="SAM" id="SignalP"/>
    </source>
</evidence>
<reference evidence="4 5" key="1">
    <citation type="submission" date="2013-12" db="EMBL/GenBank/DDBJ databases">
        <authorList>
            <person name="Stott M."/>
        </authorList>
    </citation>
    <scope>NUCLEOTIDE SEQUENCE [LARGE SCALE GENOMIC DNA]</scope>
    <source>
        <strain evidence="4 5">K22</strain>
    </source>
</reference>
<dbReference type="Proteomes" id="UP000031518">
    <property type="component" value="Unassembled WGS sequence"/>
</dbReference>
<evidence type="ECO:0000256" key="1">
    <source>
        <dbReference type="PROSITE-ProRule" id="PRU00339"/>
    </source>
</evidence>
<proteinExistence type="predicted"/>
<dbReference type="InterPro" id="IPR019734">
    <property type="entry name" value="TPR_rpt"/>
</dbReference>
<reference evidence="4 5" key="2">
    <citation type="submission" date="2015-01" db="EMBL/GenBank/DDBJ databases">
        <title>Complete genome sequence of Pyrinomonas methylaliphatogenes type strain K22T.</title>
        <authorList>
            <person name="Lee K.C.Y."/>
            <person name="Power J.F."/>
            <person name="Dunfield P.F."/>
            <person name="Morgan X.C."/>
            <person name="Huttenhower C."/>
            <person name="Stott M.B."/>
        </authorList>
    </citation>
    <scope>NUCLEOTIDE SEQUENCE [LARGE SCALE GENOMIC DNA]</scope>
    <source>
        <strain evidence="4 5">K22</strain>
    </source>
</reference>
<dbReference type="InterPro" id="IPR011990">
    <property type="entry name" value="TPR-like_helical_dom_sf"/>
</dbReference>
<feature type="compositionally biased region" description="Basic and acidic residues" evidence="2">
    <location>
        <begin position="738"/>
        <end position="751"/>
    </location>
</feature>
<evidence type="ECO:0000313" key="5">
    <source>
        <dbReference type="Proteomes" id="UP000031518"/>
    </source>
</evidence>
<feature type="repeat" description="TPR" evidence="1">
    <location>
        <begin position="195"/>
        <end position="228"/>
    </location>
</feature>
<feature type="compositionally biased region" description="Polar residues" evidence="2">
    <location>
        <begin position="703"/>
        <end position="715"/>
    </location>
</feature>
<dbReference type="SMART" id="SM00028">
    <property type="entry name" value="TPR"/>
    <property type="match status" value="5"/>
</dbReference>
<dbReference type="Pfam" id="PF14559">
    <property type="entry name" value="TPR_19"/>
    <property type="match status" value="2"/>
</dbReference>
<feature type="compositionally biased region" description="Low complexity" evidence="2">
    <location>
        <begin position="677"/>
        <end position="688"/>
    </location>
</feature>
<feature type="repeat" description="TPR" evidence="1">
    <location>
        <begin position="87"/>
        <end position="120"/>
    </location>
</feature>
<accession>A0A0B6X171</accession>
<dbReference type="PROSITE" id="PS50005">
    <property type="entry name" value="TPR"/>
    <property type="match status" value="2"/>
</dbReference>
<dbReference type="PANTHER" id="PTHR12558">
    <property type="entry name" value="CELL DIVISION CYCLE 16,23,27"/>
    <property type="match status" value="1"/>
</dbReference>
<evidence type="ECO:0000313" key="4">
    <source>
        <dbReference type="EMBL" id="CDM66742.1"/>
    </source>
</evidence>
<evidence type="ECO:0000256" key="2">
    <source>
        <dbReference type="SAM" id="MobiDB-lite"/>
    </source>
</evidence>
<keyword evidence="1" id="KW-0802">TPR repeat</keyword>
<feature type="compositionally biased region" description="Basic and acidic residues" evidence="2">
    <location>
        <begin position="717"/>
        <end position="728"/>
    </location>
</feature>
<organism evidence="4 5">
    <name type="scientific">Pyrinomonas methylaliphatogenes</name>
    <dbReference type="NCBI Taxonomy" id="454194"/>
    <lineage>
        <taxon>Bacteria</taxon>
        <taxon>Pseudomonadati</taxon>
        <taxon>Acidobacteriota</taxon>
        <taxon>Blastocatellia</taxon>
        <taxon>Blastocatellales</taxon>
        <taxon>Pyrinomonadaceae</taxon>
        <taxon>Pyrinomonas</taxon>
    </lineage>
</organism>
<dbReference type="Gene3D" id="1.25.40.10">
    <property type="entry name" value="Tetratricopeptide repeat domain"/>
    <property type="match status" value="3"/>
</dbReference>
<dbReference type="PANTHER" id="PTHR12558:SF13">
    <property type="entry name" value="CELL DIVISION CYCLE PROTEIN 27 HOMOLOG"/>
    <property type="match status" value="1"/>
</dbReference>
<dbReference type="AlphaFoldDB" id="A0A0B6X171"/>
<dbReference type="STRING" id="454194.PYK22_02775"/>
<name>A0A0B6X171_9BACT</name>
<feature type="signal peptide" evidence="3">
    <location>
        <begin position="1"/>
        <end position="22"/>
    </location>
</feature>
<protein>
    <submittedName>
        <fullName evidence="4">Tetratricopeptide repeat</fullName>
    </submittedName>
</protein>
<sequence length="770" mass="84044" precursor="true">MFGAGLRAALIFILLFSAASEAQQKRAAKAPENRVGAKDGARQLVTDEEFAAVAALPPQERIERLQALARQASGDEVAMRKVAELLVRARLEFGLNQIEAGDQQGALEQFRRAIAEFPESDSDKLFIETIAQIPPQLFARKLHREAFEMARLIETKFNDAPQKLLVIAAFYLRVEDAASAVRCAERAIELAPRMSAAYQALGAARRLELKLDDAVEAYRRALELEGGRSAKLSLADLLRATGRTEEALKLYRELVADNGQDVAARAGLVLALFDSGQREEAERELTAALEENPRNFPLLVGAAYWYAASGDATRAFELARRAVEIEPRYTWAQIALARALIAQRRPLEAERALRFARQYGDFPTLDYELAAALASAGFYAEAAEELARSFKIEDGQIATHLAGKIAARAETFTDLLLPEVRAGLFQSRMAETRENAQRLKGLLALRAAMQAEAKDEELRSAIEEFTAGDDEMSAFRALYAADQLLARGRAYELAIDLAQKAAARVESAVNSPVANVAAVASELRDLRAQTIAVGATPQLPEVPTLIISHIMRGRIEDIIGWSLFNQGRTEEAIIHLRRATGVLPEKSVWWRTALWHLGAALEAAGEAQEALSNYIASYRGGPPNPARRAIIEALYRRLNGSLDGLEERIGGSSLSSFELKSPSSTGAQPAKVEAKSPEAAVEPASGAPSAPPEVKRESEADRSASQTQNSANAVGQNDERRSAERRVGGEATSPPVPRSEDRRADEGSEAKRQRRGKFAKEDEPQPGEPR</sequence>
<feature type="compositionally biased region" description="Low complexity" evidence="2">
    <location>
        <begin position="654"/>
        <end position="664"/>
    </location>
</feature>
<dbReference type="EMBL" id="CBXV010000008">
    <property type="protein sequence ID" value="CDM66742.1"/>
    <property type="molecule type" value="Genomic_DNA"/>
</dbReference>
<dbReference type="SUPFAM" id="SSF48452">
    <property type="entry name" value="TPR-like"/>
    <property type="match status" value="2"/>
</dbReference>
<feature type="chain" id="PRO_5002110017" evidence="3">
    <location>
        <begin position="23"/>
        <end position="770"/>
    </location>
</feature>